<sequence>MPGESLDGMYTMETFVHATEPEAVLAGFYGVLRPGGRIALFEYDHEFPDESSEEMAESMRKINKLFLVLGIMPYLFVRLFGLESHFINAEAYGGHGRWRFVAISASKAGGQE</sequence>
<gene>
    <name evidence="2" type="ORF">B0T21DRAFT_408824</name>
</gene>
<name>A0AA40EMC6_9PEZI</name>
<keyword evidence="1" id="KW-0472">Membrane</keyword>
<keyword evidence="1" id="KW-1133">Transmembrane helix</keyword>
<evidence type="ECO:0000313" key="2">
    <source>
        <dbReference type="EMBL" id="KAK0741968.1"/>
    </source>
</evidence>
<organism evidence="2 3">
    <name type="scientific">Apiosordaria backusii</name>
    <dbReference type="NCBI Taxonomy" id="314023"/>
    <lineage>
        <taxon>Eukaryota</taxon>
        <taxon>Fungi</taxon>
        <taxon>Dikarya</taxon>
        <taxon>Ascomycota</taxon>
        <taxon>Pezizomycotina</taxon>
        <taxon>Sordariomycetes</taxon>
        <taxon>Sordariomycetidae</taxon>
        <taxon>Sordariales</taxon>
        <taxon>Lasiosphaeriaceae</taxon>
        <taxon>Apiosordaria</taxon>
    </lineage>
</organism>
<dbReference type="EMBL" id="JAUKTV010000003">
    <property type="protein sequence ID" value="KAK0741968.1"/>
    <property type="molecule type" value="Genomic_DNA"/>
</dbReference>
<reference evidence="2" key="1">
    <citation type="submission" date="2023-06" db="EMBL/GenBank/DDBJ databases">
        <title>Genome-scale phylogeny and comparative genomics of the fungal order Sordariales.</title>
        <authorList>
            <consortium name="Lawrence Berkeley National Laboratory"/>
            <person name="Hensen N."/>
            <person name="Bonometti L."/>
            <person name="Westerberg I."/>
            <person name="Brannstrom I.O."/>
            <person name="Guillou S."/>
            <person name="Cros-Aarteil S."/>
            <person name="Calhoun S."/>
            <person name="Haridas S."/>
            <person name="Kuo A."/>
            <person name="Mondo S."/>
            <person name="Pangilinan J."/>
            <person name="Riley R."/>
            <person name="Labutti K."/>
            <person name="Andreopoulos B."/>
            <person name="Lipzen A."/>
            <person name="Chen C."/>
            <person name="Yanf M."/>
            <person name="Daum C."/>
            <person name="Ng V."/>
            <person name="Clum A."/>
            <person name="Steindorff A."/>
            <person name="Ohm R."/>
            <person name="Martin F."/>
            <person name="Silar P."/>
            <person name="Natvig D."/>
            <person name="Lalanne C."/>
            <person name="Gautier V."/>
            <person name="Ament-Velasquez S.L."/>
            <person name="Kruys A."/>
            <person name="Hutchinson M.I."/>
            <person name="Powell A.J."/>
            <person name="Barry K."/>
            <person name="Miller A.N."/>
            <person name="Grigoriev I.V."/>
            <person name="Debuchy R."/>
            <person name="Gladieux P."/>
            <person name="Thoren M.H."/>
            <person name="Johannesson H."/>
        </authorList>
    </citation>
    <scope>NUCLEOTIDE SEQUENCE</scope>
    <source>
        <strain evidence="2">CBS 540.89</strain>
    </source>
</reference>
<dbReference type="InterPro" id="IPR029063">
    <property type="entry name" value="SAM-dependent_MTases_sf"/>
</dbReference>
<feature type="transmembrane region" description="Helical" evidence="1">
    <location>
        <begin position="65"/>
        <end position="82"/>
    </location>
</feature>
<keyword evidence="1" id="KW-0812">Transmembrane</keyword>
<dbReference type="SUPFAM" id="SSF53335">
    <property type="entry name" value="S-adenosyl-L-methionine-dependent methyltransferases"/>
    <property type="match status" value="1"/>
</dbReference>
<dbReference type="Gene3D" id="3.40.50.150">
    <property type="entry name" value="Vaccinia Virus protein VP39"/>
    <property type="match status" value="1"/>
</dbReference>
<comment type="caution">
    <text evidence="2">The sequence shown here is derived from an EMBL/GenBank/DDBJ whole genome shotgun (WGS) entry which is preliminary data.</text>
</comment>
<protein>
    <recommendedName>
        <fullName evidence="4">Methyltransferase type 11 domain-containing protein</fullName>
    </recommendedName>
</protein>
<dbReference type="AlphaFoldDB" id="A0AA40EMC6"/>
<evidence type="ECO:0000313" key="3">
    <source>
        <dbReference type="Proteomes" id="UP001172159"/>
    </source>
</evidence>
<proteinExistence type="predicted"/>
<keyword evidence="3" id="KW-1185">Reference proteome</keyword>
<accession>A0AA40EMC6</accession>
<dbReference type="Proteomes" id="UP001172159">
    <property type="component" value="Unassembled WGS sequence"/>
</dbReference>
<evidence type="ECO:0008006" key="4">
    <source>
        <dbReference type="Google" id="ProtNLM"/>
    </source>
</evidence>
<evidence type="ECO:0000256" key="1">
    <source>
        <dbReference type="SAM" id="Phobius"/>
    </source>
</evidence>